<feature type="signal peptide" evidence="1">
    <location>
        <begin position="1"/>
        <end position="28"/>
    </location>
</feature>
<evidence type="ECO:0000256" key="1">
    <source>
        <dbReference type="SAM" id="SignalP"/>
    </source>
</evidence>
<evidence type="ECO:0000313" key="3">
    <source>
        <dbReference type="Proteomes" id="UP000249185"/>
    </source>
</evidence>
<dbReference type="Proteomes" id="UP000249185">
    <property type="component" value="Unassembled WGS sequence"/>
</dbReference>
<dbReference type="EMBL" id="QFPW01000004">
    <property type="protein sequence ID" value="PZQ50319.1"/>
    <property type="molecule type" value="Genomic_DNA"/>
</dbReference>
<gene>
    <name evidence="2" type="ORF">DI556_07090</name>
</gene>
<dbReference type="AlphaFoldDB" id="A0A2W5NDJ5"/>
<proteinExistence type="predicted"/>
<evidence type="ECO:0000313" key="2">
    <source>
        <dbReference type="EMBL" id="PZQ50319.1"/>
    </source>
</evidence>
<evidence type="ECO:0008006" key="4">
    <source>
        <dbReference type="Google" id="ProtNLM"/>
    </source>
</evidence>
<keyword evidence="1" id="KW-0732">Signal</keyword>
<protein>
    <recommendedName>
        <fullName evidence="4">Polyketide synthase</fullName>
    </recommendedName>
</protein>
<comment type="caution">
    <text evidence="2">The sequence shown here is derived from an EMBL/GenBank/DDBJ whole genome shotgun (WGS) entry which is preliminary data.</text>
</comment>
<reference evidence="2 3" key="1">
    <citation type="submission" date="2017-08" db="EMBL/GenBank/DDBJ databases">
        <title>Infants hospitalized years apart are colonized by the same room-sourced microbial strains.</title>
        <authorList>
            <person name="Brooks B."/>
            <person name="Olm M.R."/>
            <person name="Firek B.A."/>
            <person name="Baker R."/>
            <person name="Thomas B.C."/>
            <person name="Morowitz M.J."/>
            <person name="Banfield J.F."/>
        </authorList>
    </citation>
    <scope>NUCLEOTIDE SEQUENCE [LARGE SCALE GENOMIC DNA]</scope>
    <source>
        <strain evidence="2">S2_005_002_R2_34</strain>
    </source>
</reference>
<feature type="chain" id="PRO_5016079124" description="Polyketide synthase" evidence="1">
    <location>
        <begin position="29"/>
        <end position="121"/>
    </location>
</feature>
<organism evidence="2 3">
    <name type="scientific">Rhodovulum sulfidophilum</name>
    <name type="common">Rhodobacter sulfidophilus</name>
    <dbReference type="NCBI Taxonomy" id="35806"/>
    <lineage>
        <taxon>Bacteria</taxon>
        <taxon>Pseudomonadati</taxon>
        <taxon>Pseudomonadota</taxon>
        <taxon>Alphaproteobacteria</taxon>
        <taxon>Rhodobacterales</taxon>
        <taxon>Paracoccaceae</taxon>
        <taxon>Rhodovulum</taxon>
    </lineage>
</organism>
<name>A0A2W5NDJ5_RHOSU</name>
<accession>A0A2W5NDJ5</accession>
<sequence>MRASLLRRLFGLALVALLCAATSGAAVAHRLASGAPEQEALAAYLALGGKMSDLCGEGGPGALAQCGACSPVSPALIAPPARGPAPGGLLLARVVITGPARAAPALLPPAAARGPPPHGMT</sequence>